<dbReference type="GO" id="GO:0005634">
    <property type="term" value="C:nucleus"/>
    <property type="evidence" value="ECO:0007669"/>
    <property type="project" value="UniProtKB-SubCell"/>
</dbReference>
<dbReference type="PANTHER" id="PTHR31001">
    <property type="entry name" value="UNCHARACTERIZED TRANSCRIPTIONAL REGULATORY PROTEIN"/>
    <property type="match status" value="1"/>
</dbReference>
<dbReference type="CDD" id="cd12148">
    <property type="entry name" value="fungal_TF_MHR"/>
    <property type="match status" value="1"/>
</dbReference>
<dbReference type="STRING" id="45235.A0A2K3QJC2"/>
<sequence length="627" mass="69810">MLSRLERLEALVASQARAAAPEPPRQVAYPEPSQPVASRLQRLTADVLWLEKSCTGQKLLDSLVADPITFRTCPIHLITKPSSFVIEPDASAGSLRADGVIKCIWLPRREEAHCLLQKYASDVSHFHHIVHVPSLPGIIDAVYNGLDQGNGVDLGALVLLLSICTSTTYGWTAHDDARGLYVNAAEANSHTTAWLKAALDVVDYAQRTAHVSLECTQGMIILFVVVCCLEGVSSRARSLIAQSIAMGRELALHCIDYPDNSAASVPAQSNTVKTEIGRRVWWYLAASDWMLSQFSAPQEGTYTILPSRMVVRKPRNTNDDDIVDGREVVDRPLDEPTSVSYLLQRIRLAEVYQELLDRSPFILLSPEAMEYQQVMEVDARLRQFLQDIPSFFSLDNMDLHSLPSTDPRRSPSITVQRYALNILLHRQLCKLHLPYLARGTVEPAFAYSHESCLRSARLIIHVEHQLRREDLPFVSFRQRMNLTLRSVFVACIALVLHACLGNDSQDSVASGKELSDAWSILQEATDQCPLASKLLELSIQVLKKNKAAHPALEALEKPRPHPHGGTPPMTPDSGHRDESRNGAMAQQLTPKSETAFLEQQWQVLQGGTGLDAIDWDKFFWGLDAPFM</sequence>
<evidence type="ECO:0000256" key="3">
    <source>
        <dbReference type="SAM" id="MobiDB-lite"/>
    </source>
</evidence>
<dbReference type="EMBL" id="NRSZ01000372">
    <property type="protein sequence ID" value="PNY27642.1"/>
    <property type="molecule type" value="Genomic_DNA"/>
</dbReference>
<evidence type="ECO:0000256" key="2">
    <source>
        <dbReference type="ARBA" id="ARBA00023242"/>
    </source>
</evidence>
<protein>
    <recommendedName>
        <fullName evidence="6">Transcription factor domain-containing protein</fullName>
    </recommendedName>
</protein>
<dbReference type="InterPro" id="IPR050613">
    <property type="entry name" value="Sec_Metabolite_Reg"/>
</dbReference>
<dbReference type="AlphaFoldDB" id="A0A2K3QJC2"/>
<evidence type="ECO:0000313" key="5">
    <source>
        <dbReference type="Proteomes" id="UP000236621"/>
    </source>
</evidence>
<dbReference type="PANTHER" id="PTHR31001:SF90">
    <property type="entry name" value="CENTROMERE DNA-BINDING PROTEIN COMPLEX CBF3 SUBUNIT B"/>
    <property type="match status" value="1"/>
</dbReference>
<proteinExistence type="predicted"/>
<name>A0A2K3QJC2_9HYPO</name>
<gene>
    <name evidence="4" type="ORF">TCAP_02445</name>
</gene>
<comment type="caution">
    <text evidence="4">The sequence shown here is derived from an EMBL/GenBank/DDBJ whole genome shotgun (WGS) entry which is preliminary data.</text>
</comment>
<comment type="subcellular location">
    <subcellularLocation>
        <location evidence="1">Nucleus</location>
    </subcellularLocation>
</comment>
<evidence type="ECO:0000313" key="4">
    <source>
        <dbReference type="EMBL" id="PNY27642.1"/>
    </source>
</evidence>
<dbReference type="OrthoDB" id="3014581at2759"/>
<feature type="region of interest" description="Disordered" evidence="3">
    <location>
        <begin position="553"/>
        <end position="589"/>
    </location>
</feature>
<evidence type="ECO:0000256" key="1">
    <source>
        <dbReference type="ARBA" id="ARBA00004123"/>
    </source>
</evidence>
<accession>A0A2K3QJC2</accession>
<reference evidence="4 5" key="1">
    <citation type="submission" date="2017-08" db="EMBL/GenBank/DDBJ databases">
        <title>Harnessing the power of phylogenomics to disentangle the directionality and signatures of interkingdom host jumping in the parasitic fungal genus Tolypocladium.</title>
        <authorList>
            <person name="Quandt C.A."/>
            <person name="Patterson W."/>
            <person name="Spatafora J.W."/>
        </authorList>
    </citation>
    <scope>NUCLEOTIDE SEQUENCE [LARGE SCALE GENOMIC DNA]</scope>
    <source>
        <strain evidence="4 5">CBS 113982</strain>
    </source>
</reference>
<organism evidence="4 5">
    <name type="scientific">Tolypocladium capitatum</name>
    <dbReference type="NCBI Taxonomy" id="45235"/>
    <lineage>
        <taxon>Eukaryota</taxon>
        <taxon>Fungi</taxon>
        <taxon>Dikarya</taxon>
        <taxon>Ascomycota</taxon>
        <taxon>Pezizomycotina</taxon>
        <taxon>Sordariomycetes</taxon>
        <taxon>Hypocreomycetidae</taxon>
        <taxon>Hypocreales</taxon>
        <taxon>Ophiocordycipitaceae</taxon>
        <taxon>Tolypocladium</taxon>
    </lineage>
</organism>
<dbReference type="Proteomes" id="UP000236621">
    <property type="component" value="Unassembled WGS sequence"/>
</dbReference>
<evidence type="ECO:0008006" key="6">
    <source>
        <dbReference type="Google" id="ProtNLM"/>
    </source>
</evidence>
<keyword evidence="5" id="KW-1185">Reference proteome</keyword>
<keyword evidence="2" id="KW-0539">Nucleus</keyword>